<dbReference type="AlphaFoldDB" id="A0A448WJD3"/>
<evidence type="ECO:0000313" key="1">
    <source>
        <dbReference type="EMBL" id="VEL13171.1"/>
    </source>
</evidence>
<sequence>MVEKGLIESGTRADLMKSFFSQRKPNPMTLFPPPIAMAIVGELRLADKRPPHHDILSSSERMPTLPPLSDMWQTGSENCKVIDLIVWGAGPVDMLVYAFVDSLVAGLLVASRPNVVCCQRDSIHFGTKEDVLHCFLTPILATLQLWKFPGQAS</sequence>
<protein>
    <submittedName>
        <fullName evidence="1">Uncharacterized protein</fullName>
    </submittedName>
</protein>
<accession>A0A448WJD3</accession>
<proteinExistence type="predicted"/>
<comment type="caution">
    <text evidence="1">The sequence shown here is derived from an EMBL/GenBank/DDBJ whole genome shotgun (WGS) entry which is preliminary data.</text>
</comment>
<keyword evidence="2" id="KW-1185">Reference proteome</keyword>
<evidence type="ECO:0000313" key="2">
    <source>
        <dbReference type="Proteomes" id="UP000784294"/>
    </source>
</evidence>
<dbReference type="Proteomes" id="UP000784294">
    <property type="component" value="Unassembled WGS sequence"/>
</dbReference>
<gene>
    <name evidence="1" type="ORF">PXEA_LOCUS6611</name>
</gene>
<reference evidence="1" key="1">
    <citation type="submission" date="2018-11" db="EMBL/GenBank/DDBJ databases">
        <authorList>
            <consortium name="Pathogen Informatics"/>
        </authorList>
    </citation>
    <scope>NUCLEOTIDE SEQUENCE</scope>
</reference>
<name>A0A448WJD3_9PLAT</name>
<dbReference type="EMBL" id="CAAALY010016933">
    <property type="protein sequence ID" value="VEL13171.1"/>
    <property type="molecule type" value="Genomic_DNA"/>
</dbReference>
<organism evidence="1 2">
    <name type="scientific">Protopolystoma xenopodis</name>
    <dbReference type="NCBI Taxonomy" id="117903"/>
    <lineage>
        <taxon>Eukaryota</taxon>
        <taxon>Metazoa</taxon>
        <taxon>Spiralia</taxon>
        <taxon>Lophotrochozoa</taxon>
        <taxon>Platyhelminthes</taxon>
        <taxon>Monogenea</taxon>
        <taxon>Polyopisthocotylea</taxon>
        <taxon>Polystomatidea</taxon>
        <taxon>Polystomatidae</taxon>
        <taxon>Protopolystoma</taxon>
    </lineage>
</organism>